<dbReference type="STRING" id="763665.A0A2G5BCW5"/>
<keyword evidence="6" id="KW-0508">mRNA splicing</keyword>
<dbReference type="OrthoDB" id="409625at2759"/>
<keyword evidence="4" id="KW-0747">Spliceosome</keyword>
<dbReference type="InterPro" id="IPR047575">
    <property type="entry name" value="Sm"/>
</dbReference>
<dbReference type="InterPro" id="IPR010920">
    <property type="entry name" value="LSM_dom_sf"/>
</dbReference>
<comment type="similarity">
    <text evidence="2">Belongs to the snRNP Sm proteins family. SmF/LSm6 subfamily.</text>
</comment>
<reference evidence="12 13" key="1">
    <citation type="journal article" date="2015" name="Genome Biol. Evol.">
        <title>Phylogenomic analyses indicate that early fungi evolved digesting cell walls of algal ancestors of land plants.</title>
        <authorList>
            <person name="Chang Y."/>
            <person name="Wang S."/>
            <person name="Sekimoto S."/>
            <person name="Aerts A.L."/>
            <person name="Choi C."/>
            <person name="Clum A."/>
            <person name="LaButti K.M."/>
            <person name="Lindquist E.A."/>
            <person name="Yee Ngan C."/>
            <person name="Ohm R.A."/>
            <person name="Salamov A.A."/>
            <person name="Grigoriev I.V."/>
            <person name="Spatafora J.W."/>
            <person name="Berbee M.L."/>
        </authorList>
    </citation>
    <scope>NUCLEOTIDE SEQUENCE [LARGE SCALE GENOMIC DNA]</scope>
    <source>
        <strain evidence="12 13">NRRL 1564</strain>
    </source>
</reference>
<evidence type="ECO:0000259" key="11">
    <source>
        <dbReference type="PROSITE" id="PS52002"/>
    </source>
</evidence>
<dbReference type="Proteomes" id="UP000242474">
    <property type="component" value="Unassembled WGS sequence"/>
</dbReference>
<dbReference type="EMBL" id="KZ303497">
    <property type="protein sequence ID" value="PIA16864.1"/>
    <property type="molecule type" value="Genomic_DNA"/>
</dbReference>
<evidence type="ECO:0000256" key="1">
    <source>
        <dbReference type="ARBA" id="ARBA00004123"/>
    </source>
</evidence>
<keyword evidence="8" id="KW-0687">Ribonucleoprotein</keyword>
<dbReference type="GO" id="GO:0034715">
    <property type="term" value="C:pICln-Sm protein complex"/>
    <property type="evidence" value="ECO:0007669"/>
    <property type="project" value="TreeGrafter"/>
</dbReference>
<evidence type="ECO:0000256" key="10">
    <source>
        <dbReference type="SAM" id="MobiDB-lite"/>
    </source>
</evidence>
<feature type="compositionally biased region" description="Acidic residues" evidence="10">
    <location>
        <begin position="103"/>
        <end position="116"/>
    </location>
</feature>
<feature type="region of interest" description="Disordered" evidence="10">
    <location>
        <begin position="89"/>
        <end position="116"/>
    </location>
</feature>
<dbReference type="PANTHER" id="PTHR11021:SF0">
    <property type="entry name" value="SMALL NUCLEAR RIBONUCLEOPROTEIN F"/>
    <property type="match status" value="1"/>
</dbReference>
<dbReference type="Gene3D" id="2.30.30.100">
    <property type="match status" value="1"/>
</dbReference>
<dbReference type="PROSITE" id="PS52002">
    <property type="entry name" value="SM"/>
    <property type="match status" value="1"/>
</dbReference>
<dbReference type="GO" id="GO:0003723">
    <property type="term" value="F:RNA binding"/>
    <property type="evidence" value="ECO:0007669"/>
    <property type="project" value="UniProtKB-KW"/>
</dbReference>
<evidence type="ECO:0000313" key="12">
    <source>
        <dbReference type="EMBL" id="PIA16864.1"/>
    </source>
</evidence>
<organism evidence="12 13">
    <name type="scientific">Coemansia reversa (strain ATCC 12441 / NRRL 1564)</name>
    <dbReference type="NCBI Taxonomy" id="763665"/>
    <lineage>
        <taxon>Eukaryota</taxon>
        <taxon>Fungi</taxon>
        <taxon>Fungi incertae sedis</taxon>
        <taxon>Zoopagomycota</taxon>
        <taxon>Kickxellomycotina</taxon>
        <taxon>Kickxellomycetes</taxon>
        <taxon>Kickxellales</taxon>
        <taxon>Kickxellaceae</taxon>
        <taxon>Coemansia</taxon>
    </lineage>
</organism>
<keyword evidence="7" id="KW-0539">Nucleus</keyword>
<evidence type="ECO:0000256" key="5">
    <source>
        <dbReference type="ARBA" id="ARBA00022884"/>
    </source>
</evidence>
<keyword evidence="5" id="KW-0694">RNA-binding</keyword>
<dbReference type="InterPro" id="IPR034100">
    <property type="entry name" value="Sm_F"/>
</dbReference>
<dbReference type="GO" id="GO:0000398">
    <property type="term" value="P:mRNA splicing, via spliceosome"/>
    <property type="evidence" value="ECO:0007669"/>
    <property type="project" value="InterPro"/>
</dbReference>
<dbReference type="InterPro" id="IPR001163">
    <property type="entry name" value="Sm_dom_euk/arc"/>
</dbReference>
<dbReference type="GO" id="GO:0071013">
    <property type="term" value="C:catalytic step 2 spliceosome"/>
    <property type="evidence" value="ECO:0007669"/>
    <property type="project" value="TreeGrafter"/>
</dbReference>
<dbReference type="Pfam" id="PF01423">
    <property type="entry name" value="LSM"/>
    <property type="match status" value="1"/>
</dbReference>
<evidence type="ECO:0000256" key="7">
    <source>
        <dbReference type="ARBA" id="ARBA00023242"/>
    </source>
</evidence>
<evidence type="ECO:0000313" key="13">
    <source>
        <dbReference type="Proteomes" id="UP000242474"/>
    </source>
</evidence>
<dbReference type="AlphaFoldDB" id="A0A2G5BCW5"/>
<dbReference type="CDD" id="cd01722">
    <property type="entry name" value="Sm_F"/>
    <property type="match status" value="1"/>
</dbReference>
<evidence type="ECO:0000256" key="8">
    <source>
        <dbReference type="ARBA" id="ARBA00023274"/>
    </source>
</evidence>
<keyword evidence="3" id="KW-0507">mRNA processing</keyword>
<keyword evidence="13" id="KW-1185">Reference proteome</keyword>
<evidence type="ECO:0000256" key="6">
    <source>
        <dbReference type="ARBA" id="ARBA00023187"/>
    </source>
</evidence>
<sequence>MSVFQPVNPMPFLQSLINNLVVVRLKWGQEYKGILVSTDQYMNVQIAKAEEFQDGNSVGVLPGELLIRCNNILYVREIVKASTAATPQAAPIAGEGVQQGSPDSEDEQMEEGEQNP</sequence>
<dbReference type="InterPro" id="IPR016487">
    <property type="entry name" value="Lsm6/sSmF"/>
</dbReference>
<dbReference type="PANTHER" id="PTHR11021">
    <property type="entry name" value="SMALL NUCLEAR RIBONUCLEOPROTEIN F SNRNP-F"/>
    <property type="match status" value="1"/>
</dbReference>
<dbReference type="GO" id="GO:0005685">
    <property type="term" value="C:U1 snRNP"/>
    <property type="evidence" value="ECO:0007669"/>
    <property type="project" value="TreeGrafter"/>
</dbReference>
<evidence type="ECO:0000256" key="2">
    <source>
        <dbReference type="ARBA" id="ARBA00007927"/>
    </source>
</evidence>
<name>A0A2G5BCW5_COERN</name>
<proteinExistence type="inferred from homology"/>
<comment type="subcellular location">
    <subcellularLocation>
        <location evidence="1">Nucleus</location>
    </subcellularLocation>
</comment>
<evidence type="ECO:0000256" key="4">
    <source>
        <dbReference type="ARBA" id="ARBA00022728"/>
    </source>
</evidence>
<protein>
    <recommendedName>
        <fullName evidence="9">Sm protein F</fullName>
    </recommendedName>
</protein>
<dbReference type="SUPFAM" id="SSF50182">
    <property type="entry name" value="Sm-like ribonucleoproteins"/>
    <property type="match status" value="1"/>
</dbReference>
<dbReference type="SMART" id="SM00651">
    <property type="entry name" value="Sm"/>
    <property type="match status" value="1"/>
</dbReference>
<evidence type="ECO:0000256" key="3">
    <source>
        <dbReference type="ARBA" id="ARBA00022664"/>
    </source>
</evidence>
<accession>A0A2G5BCW5</accession>
<feature type="domain" description="Sm" evidence="11">
    <location>
        <begin position="8"/>
        <end position="81"/>
    </location>
</feature>
<gene>
    <name evidence="12" type="ORF">COEREDRAFT_41962</name>
</gene>
<evidence type="ECO:0000256" key="9">
    <source>
        <dbReference type="ARBA" id="ARBA00030144"/>
    </source>
</evidence>